<proteinExistence type="predicted"/>
<dbReference type="Proteomes" id="UP000053237">
    <property type="component" value="Unassembled WGS sequence"/>
</dbReference>
<dbReference type="AlphaFoldDB" id="A0A024GTV8"/>
<protein>
    <submittedName>
        <fullName evidence="1">Uncharacterized protein</fullName>
    </submittedName>
</protein>
<name>A0A024GTV8_9STRA</name>
<reference evidence="1 2" key="1">
    <citation type="submission" date="2012-05" db="EMBL/GenBank/DDBJ databases">
        <title>Recombination and specialization in a pathogen metapopulation.</title>
        <authorList>
            <person name="Gardiner A."/>
            <person name="Kemen E."/>
            <person name="Schultz-Larsen T."/>
            <person name="MacLean D."/>
            <person name="Van Oosterhout C."/>
            <person name="Jones J.D.G."/>
        </authorList>
    </citation>
    <scope>NUCLEOTIDE SEQUENCE [LARGE SCALE GENOMIC DNA]</scope>
    <source>
        <strain evidence="1 2">Ac Nc2</strain>
    </source>
</reference>
<keyword evidence="2" id="KW-1185">Reference proteome</keyword>
<dbReference type="EMBL" id="CAIX01000376">
    <property type="protein sequence ID" value="CCI49992.1"/>
    <property type="molecule type" value="Genomic_DNA"/>
</dbReference>
<dbReference type="InParanoid" id="A0A024GTV8"/>
<gene>
    <name evidence="1" type="ORF">BN9_114880</name>
</gene>
<accession>A0A024GTV8</accession>
<organism evidence="1 2">
    <name type="scientific">Albugo candida</name>
    <dbReference type="NCBI Taxonomy" id="65357"/>
    <lineage>
        <taxon>Eukaryota</taxon>
        <taxon>Sar</taxon>
        <taxon>Stramenopiles</taxon>
        <taxon>Oomycota</taxon>
        <taxon>Peronosporomycetes</taxon>
        <taxon>Albuginales</taxon>
        <taxon>Albuginaceae</taxon>
        <taxon>Albugo</taxon>
    </lineage>
</organism>
<sequence>MRSTSIASRPKNYRIPTNGLVLSLELTRRTLLSVITNAFAYPNVHFPTPHNIVGSSTNISIPIEMPFTWIRTCSQLRASRLHTFVWNRKRSALSADFSEEEATNWVAFSILLNLI</sequence>
<evidence type="ECO:0000313" key="2">
    <source>
        <dbReference type="Proteomes" id="UP000053237"/>
    </source>
</evidence>
<evidence type="ECO:0000313" key="1">
    <source>
        <dbReference type="EMBL" id="CCI49992.1"/>
    </source>
</evidence>
<comment type="caution">
    <text evidence="1">The sequence shown here is derived from an EMBL/GenBank/DDBJ whole genome shotgun (WGS) entry which is preliminary data.</text>
</comment>